<evidence type="ECO:0000256" key="1">
    <source>
        <dbReference type="SAM" id="MobiDB-lite"/>
    </source>
</evidence>
<keyword evidence="3" id="KW-1185">Reference proteome</keyword>
<proteinExistence type="predicted"/>
<organism evidence="2 3">
    <name type="scientific">Tessaracoccus oleiagri</name>
    <dbReference type="NCBI Taxonomy" id="686624"/>
    <lineage>
        <taxon>Bacteria</taxon>
        <taxon>Bacillati</taxon>
        <taxon>Actinomycetota</taxon>
        <taxon>Actinomycetes</taxon>
        <taxon>Propionibacteriales</taxon>
        <taxon>Propionibacteriaceae</taxon>
        <taxon>Tessaracoccus</taxon>
    </lineage>
</organism>
<dbReference type="EMBL" id="FNGP01000001">
    <property type="protein sequence ID" value="SDL13533.1"/>
    <property type="molecule type" value="Genomic_DNA"/>
</dbReference>
<evidence type="ECO:0000313" key="3">
    <source>
        <dbReference type="Proteomes" id="UP000199475"/>
    </source>
</evidence>
<feature type="region of interest" description="Disordered" evidence="1">
    <location>
        <begin position="1"/>
        <end position="22"/>
    </location>
</feature>
<sequence>MATLTPPGLIESSRSERGFRRSLGKPSYAQLRRKFTIADDLRPEEVLAEAVAAAIAAGWSDERPINDQLQTWQGSKVDPHRTCSVTVLDRREVMVLLTNYDVA</sequence>
<dbReference type="AlphaFoldDB" id="A0A1G9HLY0"/>
<accession>A0A1G9HLY0</accession>
<protein>
    <submittedName>
        <fullName evidence="2">Uncharacterized protein</fullName>
    </submittedName>
</protein>
<evidence type="ECO:0000313" key="2">
    <source>
        <dbReference type="EMBL" id="SDL13533.1"/>
    </source>
</evidence>
<dbReference type="Proteomes" id="UP000199475">
    <property type="component" value="Unassembled WGS sequence"/>
</dbReference>
<reference evidence="2 3" key="1">
    <citation type="submission" date="2016-10" db="EMBL/GenBank/DDBJ databases">
        <authorList>
            <person name="de Groot N.N."/>
        </authorList>
    </citation>
    <scope>NUCLEOTIDE SEQUENCE [LARGE SCALE GENOMIC DNA]</scope>
    <source>
        <strain evidence="2 3">CGMCC 1.9159</strain>
    </source>
</reference>
<name>A0A1G9HLY0_9ACTN</name>
<dbReference type="STRING" id="686624.SAMN04488242_0374"/>
<gene>
    <name evidence="2" type="ORF">SAMN04488242_0374</name>
</gene>